<dbReference type="EMBL" id="CAJGYO010000016">
    <property type="protein sequence ID" value="CAD6272458.1"/>
    <property type="molecule type" value="Genomic_DNA"/>
</dbReference>
<feature type="region of interest" description="Disordered" evidence="1">
    <location>
        <begin position="1"/>
        <end position="32"/>
    </location>
</feature>
<organism evidence="3 4">
    <name type="scientific">Miscanthus lutarioriparius</name>
    <dbReference type="NCBI Taxonomy" id="422564"/>
    <lineage>
        <taxon>Eukaryota</taxon>
        <taxon>Viridiplantae</taxon>
        <taxon>Streptophyta</taxon>
        <taxon>Embryophyta</taxon>
        <taxon>Tracheophyta</taxon>
        <taxon>Spermatophyta</taxon>
        <taxon>Magnoliopsida</taxon>
        <taxon>Liliopsida</taxon>
        <taxon>Poales</taxon>
        <taxon>Poaceae</taxon>
        <taxon>PACMAD clade</taxon>
        <taxon>Panicoideae</taxon>
        <taxon>Andropogonodae</taxon>
        <taxon>Andropogoneae</taxon>
        <taxon>Saccharinae</taxon>
        <taxon>Miscanthus</taxon>
    </lineage>
</organism>
<evidence type="ECO:0000256" key="1">
    <source>
        <dbReference type="SAM" id="MobiDB-lite"/>
    </source>
</evidence>
<protein>
    <recommendedName>
        <fullName evidence="2">At1g61320/AtMIF1 LRR domain-containing protein</fullName>
    </recommendedName>
</protein>
<dbReference type="AlphaFoldDB" id="A0A811RS82"/>
<feature type="domain" description="At1g61320/AtMIF1 LRR" evidence="2">
    <location>
        <begin position="198"/>
        <end position="412"/>
    </location>
</feature>
<dbReference type="PANTHER" id="PTHR31900">
    <property type="entry name" value="F-BOX/RNI SUPERFAMILY PROTEIN-RELATED"/>
    <property type="match status" value="1"/>
</dbReference>
<dbReference type="InterPro" id="IPR050232">
    <property type="entry name" value="FBL13/AtMIF1-like"/>
</dbReference>
<evidence type="ECO:0000313" key="4">
    <source>
        <dbReference type="Proteomes" id="UP000604825"/>
    </source>
</evidence>
<dbReference type="InterPro" id="IPR036047">
    <property type="entry name" value="F-box-like_dom_sf"/>
</dbReference>
<comment type="caution">
    <text evidence="3">The sequence shown here is derived from an EMBL/GenBank/DDBJ whole genome shotgun (WGS) entry which is preliminary data.</text>
</comment>
<feature type="compositionally biased region" description="Low complexity" evidence="1">
    <location>
        <begin position="1"/>
        <end position="16"/>
    </location>
</feature>
<dbReference type="OrthoDB" id="682523at2759"/>
<dbReference type="Pfam" id="PF23622">
    <property type="entry name" value="LRR_At1g61320_AtMIF1"/>
    <property type="match status" value="1"/>
</dbReference>
<dbReference type="SUPFAM" id="SSF81383">
    <property type="entry name" value="F-box domain"/>
    <property type="match status" value="1"/>
</dbReference>
<sequence length="425" mass="46079">MSMMDSSHAASSSGGALTRKRKIESSGSGDRLSKLTDHALGHVLSFLSEEEAAGAAMLSSRWRHVFAAVHSVSLVEPESPIPNYDDRVCHTPEYQCCPDPNAPLPFYKHREPIIARQRRRGAVPLRALRVAVESYSGGDSLTVDQWVSYAVQQGAAEGLDLIPRFQCRSPIWGDLLTGGHGVCWSTPQRRVIFCCAHLRSPSLSSCRLAPPDTVSLPSLVTLLLSRVSDPGSDVERLVACCPRLEDLTLEACSAVTALSLVGAAHLRRLALRCCHNLTDVAVDSSELQAFEYRGAGTDGSFLTMHGDVSTTIVYCKVDICGEEVTMNLRQLLQLFVNAKHLHLESARLGSGLDKGMPISLPSFSSLLHLEMRGCLPDDDDDTGAIAIAAVSTVLEHAPNLETLSLAFHSQEHDSGDHPSYIRFSD</sequence>
<gene>
    <name evidence="3" type="ORF">NCGR_LOCUS55733</name>
</gene>
<keyword evidence="4" id="KW-1185">Reference proteome</keyword>
<dbReference type="Proteomes" id="UP000604825">
    <property type="component" value="Unassembled WGS sequence"/>
</dbReference>
<dbReference type="InterPro" id="IPR055357">
    <property type="entry name" value="LRR_At1g61320_AtMIF1"/>
</dbReference>
<dbReference type="SUPFAM" id="SSF52047">
    <property type="entry name" value="RNI-like"/>
    <property type="match status" value="1"/>
</dbReference>
<dbReference type="PANTHER" id="PTHR31900:SF30">
    <property type="entry name" value="SUPERFAMILY PROTEIN, PUTATIVE-RELATED"/>
    <property type="match status" value="1"/>
</dbReference>
<dbReference type="InterPro" id="IPR032675">
    <property type="entry name" value="LRR_dom_sf"/>
</dbReference>
<reference evidence="3" key="1">
    <citation type="submission" date="2020-10" db="EMBL/GenBank/DDBJ databases">
        <authorList>
            <person name="Han B."/>
            <person name="Lu T."/>
            <person name="Zhao Q."/>
            <person name="Huang X."/>
            <person name="Zhao Y."/>
        </authorList>
    </citation>
    <scope>NUCLEOTIDE SEQUENCE</scope>
</reference>
<evidence type="ECO:0000313" key="3">
    <source>
        <dbReference type="EMBL" id="CAD6272458.1"/>
    </source>
</evidence>
<dbReference type="Gene3D" id="3.80.10.10">
    <property type="entry name" value="Ribonuclease Inhibitor"/>
    <property type="match status" value="1"/>
</dbReference>
<proteinExistence type="predicted"/>
<evidence type="ECO:0000259" key="2">
    <source>
        <dbReference type="Pfam" id="PF23622"/>
    </source>
</evidence>
<accession>A0A811RS82</accession>
<name>A0A811RS82_9POAL</name>